<feature type="transmembrane region" description="Helical" evidence="10">
    <location>
        <begin position="277"/>
        <end position="297"/>
    </location>
</feature>
<dbReference type="CDD" id="cd06173">
    <property type="entry name" value="MFS_MefA_like"/>
    <property type="match status" value="1"/>
</dbReference>
<dbReference type="Gene3D" id="1.20.1250.20">
    <property type="entry name" value="MFS general substrate transporter like domains"/>
    <property type="match status" value="1"/>
</dbReference>
<dbReference type="PANTHER" id="PTHR23513">
    <property type="entry name" value="INTEGRAL MEMBRANE EFFLUX PROTEIN-RELATED"/>
    <property type="match status" value="1"/>
</dbReference>
<dbReference type="PROSITE" id="PS50850">
    <property type="entry name" value="MFS"/>
    <property type="match status" value="1"/>
</dbReference>
<evidence type="ECO:0000256" key="2">
    <source>
        <dbReference type="ARBA" id="ARBA00022448"/>
    </source>
</evidence>
<feature type="transmembrane region" description="Helical" evidence="10">
    <location>
        <begin position="123"/>
        <end position="142"/>
    </location>
</feature>
<keyword evidence="13" id="KW-1185">Reference proteome</keyword>
<evidence type="ECO:0000313" key="13">
    <source>
        <dbReference type="Proteomes" id="UP001138540"/>
    </source>
</evidence>
<keyword evidence="4 10" id="KW-0812">Transmembrane</keyword>
<feature type="domain" description="Major facilitator superfamily (MFS) profile" evidence="11">
    <location>
        <begin position="30"/>
        <end position="425"/>
    </location>
</feature>
<proteinExistence type="inferred from homology"/>
<evidence type="ECO:0000256" key="10">
    <source>
        <dbReference type="SAM" id="Phobius"/>
    </source>
</evidence>
<comment type="similarity">
    <text evidence="7">Belongs to the major facilitator superfamily. Drug:H(+) antiporter-3 (DHA3) (TC 2.A.1.21) family.</text>
</comment>
<evidence type="ECO:0000256" key="8">
    <source>
        <dbReference type="ARBA" id="ARBA00040914"/>
    </source>
</evidence>
<feature type="transmembrane region" description="Helical" evidence="10">
    <location>
        <begin position="334"/>
        <end position="355"/>
    </location>
</feature>
<dbReference type="InterPro" id="IPR011701">
    <property type="entry name" value="MFS"/>
</dbReference>
<dbReference type="Proteomes" id="UP001138540">
    <property type="component" value="Unassembled WGS sequence"/>
</dbReference>
<evidence type="ECO:0000256" key="1">
    <source>
        <dbReference type="ARBA" id="ARBA00004651"/>
    </source>
</evidence>
<feature type="transmembrane region" description="Helical" evidence="10">
    <location>
        <begin position="192"/>
        <end position="214"/>
    </location>
</feature>
<feature type="transmembrane region" description="Helical" evidence="10">
    <location>
        <begin position="241"/>
        <end position="265"/>
    </location>
</feature>
<keyword evidence="5 10" id="KW-1133">Transmembrane helix</keyword>
<evidence type="ECO:0000256" key="5">
    <source>
        <dbReference type="ARBA" id="ARBA00022989"/>
    </source>
</evidence>
<dbReference type="Pfam" id="PF07690">
    <property type="entry name" value="MFS_1"/>
    <property type="match status" value="1"/>
</dbReference>
<keyword evidence="2" id="KW-0813">Transport</keyword>
<name>A0ABR6NFG6_9SPHN</name>
<organism evidence="12 13">
    <name type="scientific">Sphingobium lignivorans</name>
    <dbReference type="NCBI Taxonomy" id="2735886"/>
    <lineage>
        <taxon>Bacteria</taxon>
        <taxon>Pseudomonadati</taxon>
        <taxon>Pseudomonadota</taxon>
        <taxon>Alphaproteobacteria</taxon>
        <taxon>Sphingomonadales</taxon>
        <taxon>Sphingomonadaceae</taxon>
        <taxon>Sphingobium</taxon>
    </lineage>
</organism>
<feature type="transmembrane region" description="Helical" evidence="10">
    <location>
        <begin position="100"/>
        <end position="117"/>
    </location>
</feature>
<evidence type="ECO:0000256" key="3">
    <source>
        <dbReference type="ARBA" id="ARBA00022475"/>
    </source>
</evidence>
<feature type="transmembrane region" description="Helical" evidence="10">
    <location>
        <begin position="32"/>
        <end position="54"/>
    </location>
</feature>
<reference evidence="12 13" key="1">
    <citation type="submission" date="2020-08" db="EMBL/GenBank/DDBJ databases">
        <title>Exploring microbial biodiversity for novel pathways involved in the catabolism of aromatic compounds derived from lignin.</title>
        <authorList>
            <person name="Elkins J."/>
        </authorList>
    </citation>
    <scope>NUCLEOTIDE SEQUENCE [LARGE SCALE GENOMIC DNA]</scope>
    <source>
        <strain evidence="12 13">B1D3A</strain>
    </source>
</reference>
<dbReference type="SUPFAM" id="SSF103473">
    <property type="entry name" value="MFS general substrate transporter"/>
    <property type="match status" value="1"/>
</dbReference>
<feature type="region of interest" description="Disordered" evidence="9">
    <location>
        <begin position="1"/>
        <end position="21"/>
    </location>
</feature>
<comment type="subcellular location">
    <subcellularLocation>
        <location evidence="1">Cell membrane</location>
        <topology evidence="1">Multi-pass membrane protein</topology>
    </subcellularLocation>
</comment>
<feature type="transmembrane region" description="Helical" evidence="10">
    <location>
        <begin position="392"/>
        <end position="418"/>
    </location>
</feature>
<keyword evidence="3" id="KW-1003">Cell membrane</keyword>
<feature type="transmembrane region" description="Helical" evidence="10">
    <location>
        <begin position="66"/>
        <end position="88"/>
    </location>
</feature>
<dbReference type="InterPro" id="IPR036259">
    <property type="entry name" value="MFS_trans_sf"/>
</dbReference>
<evidence type="ECO:0000313" key="12">
    <source>
        <dbReference type="EMBL" id="MBB5985372.1"/>
    </source>
</evidence>
<sequence length="452" mass="47766">MASPSSSSEPEETGGSAEPSHPLQIPAFRAYLVVRLCTILGATGMALIIAWQAYNIARETMGPAQSAAQLGLIGLIQFCVVFVMTPFAGLVADNFQRTRIAMVTLSILLCCAGVLALSSYEGWISLPLIFCLAAVLGFARAFQGPAIGSLAPNIVPKHLLPRAIAFSSMAWQAASIIGPAVAGYAYAMKPHYAYLASAGLFLCAVVGMMIVGHVPQAPPQRDRHPLRQVLDGLVYVRTNRLVLGAITLDLFAVLLAGTTALLPVYARDILHVGSAGLGHLAAAPGVGAGITALIFSFRPLRHNVGLKMLISVGVFGIATVVFGLTAFMPQQIAILVALLAMAAWGSADMFSVYVRQSLIQLHTPDEMRGRVSSVSLMTISASNELGEAESGFLAALIGPVAAVLVGGAGALVITLWWSRLFPELRRARTFDPPEEHLRPSHDAARRRPEGTA</sequence>
<dbReference type="RefSeq" id="WP_184151679.1">
    <property type="nucleotide sequence ID" value="NZ_JACHKA010000001.1"/>
</dbReference>
<dbReference type="InterPro" id="IPR020846">
    <property type="entry name" value="MFS_dom"/>
</dbReference>
<evidence type="ECO:0000256" key="9">
    <source>
        <dbReference type="SAM" id="MobiDB-lite"/>
    </source>
</evidence>
<feature type="transmembrane region" description="Helical" evidence="10">
    <location>
        <begin position="309"/>
        <end position="328"/>
    </location>
</feature>
<gene>
    <name evidence="12" type="ORF">HNP60_001346</name>
</gene>
<dbReference type="EMBL" id="JACHKA010000001">
    <property type="protein sequence ID" value="MBB5985372.1"/>
    <property type="molecule type" value="Genomic_DNA"/>
</dbReference>
<evidence type="ECO:0000259" key="11">
    <source>
        <dbReference type="PROSITE" id="PS50850"/>
    </source>
</evidence>
<evidence type="ECO:0000256" key="7">
    <source>
        <dbReference type="ARBA" id="ARBA00038075"/>
    </source>
</evidence>
<dbReference type="PANTHER" id="PTHR23513:SF9">
    <property type="entry name" value="ENTEROBACTIN EXPORTER ENTS"/>
    <property type="match status" value="1"/>
</dbReference>
<feature type="compositionally biased region" description="Low complexity" evidence="9">
    <location>
        <begin position="1"/>
        <end position="20"/>
    </location>
</feature>
<evidence type="ECO:0000256" key="6">
    <source>
        <dbReference type="ARBA" id="ARBA00023136"/>
    </source>
</evidence>
<keyword evidence="6 10" id="KW-0472">Membrane</keyword>
<accession>A0ABR6NFG6</accession>
<protein>
    <recommendedName>
        <fullName evidence="8">Multidrug efflux pump Tap</fullName>
    </recommendedName>
</protein>
<feature type="transmembrane region" description="Helical" evidence="10">
    <location>
        <begin position="163"/>
        <end position="186"/>
    </location>
</feature>
<evidence type="ECO:0000256" key="4">
    <source>
        <dbReference type="ARBA" id="ARBA00022692"/>
    </source>
</evidence>
<comment type="caution">
    <text evidence="12">The sequence shown here is derived from an EMBL/GenBank/DDBJ whole genome shotgun (WGS) entry which is preliminary data.</text>
</comment>
<feature type="region of interest" description="Disordered" evidence="9">
    <location>
        <begin position="432"/>
        <end position="452"/>
    </location>
</feature>